<reference evidence="1 2" key="1">
    <citation type="submission" date="2021-06" db="EMBL/GenBank/DDBJ databases">
        <title>Caerostris extrusa draft genome.</title>
        <authorList>
            <person name="Kono N."/>
            <person name="Arakawa K."/>
        </authorList>
    </citation>
    <scope>NUCLEOTIDE SEQUENCE [LARGE SCALE GENOMIC DNA]</scope>
</reference>
<name>A0AAV4PMU4_CAEEX</name>
<dbReference type="AlphaFoldDB" id="A0AAV4PMU4"/>
<organism evidence="1 2">
    <name type="scientific">Caerostris extrusa</name>
    <name type="common">Bark spider</name>
    <name type="synonym">Caerostris bankana</name>
    <dbReference type="NCBI Taxonomy" id="172846"/>
    <lineage>
        <taxon>Eukaryota</taxon>
        <taxon>Metazoa</taxon>
        <taxon>Ecdysozoa</taxon>
        <taxon>Arthropoda</taxon>
        <taxon>Chelicerata</taxon>
        <taxon>Arachnida</taxon>
        <taxon>Araneae</taxon>
        <taxon>Araneomorphae</taxon>
        <taxon>Entelegynae</taxon>
        <taxon>Araneoidea</taxon>
        <taxon>Araneidae</taxon>
        <taxon>Caerostris</taxon>
    </lineage>
</organism>
<dbReference type="EMBL" id="BPLR01004956">
    <property type="protein sequence ID" value="GIX98722.1"/>
    <property type="molecule type" value="Genomic_DNA"/>
</dbReference>
<comment type="caution">
    <text evidence="1">The sequence shown here is derived from an EMBL/GenBank/DDBJ whole genome shotgun (WGS) entry which is preliminary data.</text>
</comment>
<sequence length="107" mass="12689">MEVDNDWPWNICEQTRPISLSKDLSMHTIALYWQWKIHLQMHQYRFILHSGQIANLVKLKAWITQHINNVAPEKLRSVVEHAICRFQLVTENDGQHTGHVLRKSHDN</sequence>
<dbReference type="Proteomes" id="UP001054945">
    <property type="component" value="Unassembled WGS sequence"/>
</dbReference>
<gene>
    <name evidence="1" type="ORF">CEXT_24271</name>
</gene>
<accession>A0AAV4PMU4</accession>
<proteinExistence type="predicted"/>
<evidence type="ECO:0000313" key="1">
    <source>
        <dbReference type="EMBL" id="GIX98722.1"/>
    </source>
</evidence>
<protein>
    <submittedName>
        <fullName evidence="1">Uncharacterized protein</fullName>
    </submittedName>
</protein>
<evidence type="ECO:0000313" key="2">
    <source>
        <dbReference type="Proteomes" id="UP001054945"/>
    </source>
</evidence>
<keyword evidence="2" id="KW-1185">Reference proteome</keyword>